<evidence type="ECO:0000313" key="10">
    <source>
        <dbReference type="EMBL" id="GGC91908.1"/>
    </source>
</evidence>
<dbReference type="AlphaFoldDB" id="A0A916XQB6"/>
<reference evidence="10" key="1">
    <citation type="journal article" date="2014" name="Int. J. Syst. Evol. Microbiol.">
        <title>Complete genome sequence of Corynebacterium casei LMG S-19264T (=DSM 44701T), isolated from a smear-ripened cheese.</title>
        <authorList>
            <consortium name="US DOE Joint Genome Institute (JGI-PGF)"/>
            <person name="Walter F."/>
            <person name="Albersmeier A."/>
            <person name="Kalinowski J."/>
            <person name="Ruckert C."/>
        </authorList>
    </citation>
    <scope>NUCLEOTIDE SEQUENCE</scope>
    <source>
        <strain evidence="10">CGMCC 1.10998</strain>
    </source>
</reference>
<dbReference type="InterPro" id="IPR018704">
    <property type="entry name" value="SecYEG/CpoB_TPR"/>
</dbReference>
<keyword evidence="6 8" id="KW-0472">Membrane</keyword>
<dbReference type="RefSeq" id="WP_188568275.1">
    <property type="nucleotide sequence ID" value="NZ_BMED01000005.1"/>
</dbReference>
<evidence type="ECO:0000256" key="4">
    <source>
        <dbReference type="ARBA" id="ARBA00022692"/>
    </source>
</evidence>
<evidence type="ECO:0000256" key="7">
    <source>
        <dbReference type="ARBA" id="ARBA00023186"/>
    </source>
</evidence>
<protein>
    <recommendedName>
        <fullName evidence="9">Ancillary SecYEG translocon subunit/Cell division coordinator CpoB TPR domain-containing protein</fullName>
    </recommendedName>
</protein>
<evidence type="ECO:0000256" key="2">
    <source>
        <dbReference type="ARBA" id="ARBA00004236"/>
    </source>
</evidence>
<organism evidence="10 11">
    <name type="scientific">Undibacterium terreum</name>
    <dbReference type="NCBI Taxonomy" id="1224302"/>
    <lineage>
        <taxon>Bacteria</taxon>
        <taxon>Pseudomonadati</taxon>
        <taxon>Pseudomonadota</taxon>
        <taxon>Betaproteobacteria</taxon>
        <taxon>Burkholderiales</taxon>
        <taxon>Oxalobacteraceae</taxon>
        <taxon>Undibacterium</taxon>
    </lineage>
</organism>
<proteinExistence type="predicted"/>
<sequence>MAYDLEEQEQIDTLKAWWKQYGNLVTWLLIICLTAFAGWTYWNNYQSGQAAQASLLYEELQKSVQAKDNTKVQRAAGDLAEKFGKTAYAPMAALSAAKSAFEAGDLKAAKAQLQWVADHDSGEEYKALAKIRLAGIALDEKAYDDGLKLLSGEFAPEFAGEVADRQGDIYVAQNKIAEARTAYQAALDKTNEKNPGRQLIQLKLEAIGGASAAKVASK</sequence>
<feature type="transmembrane region" description="Helical" evidence="8">
    <location>
        <begin position="21"/>
        <end position="42"/>
    </location>
</feature>
<dbReference type="PANTHER" id="PTHR38035">
    <property type="entry name" value="UPF0070 PROTEIN YFGM"/>
    <property type="match status" value="1"/>
</dbReference>
<keyword evidence="4 8" id="KW-0812">Transmembrane</keyword>
<evidence type="ECO:0000256" key="5">
    <source>
        <dbReference type="ARBA" id="ARBA00022989"/>
    </source>
</evidence>
<evidence type="ECO:0000256" key="3">
    <source>
        <dbReference type="ARBA" id="ARBA00022475"/>
    </source>
</evidence>
<evidence type="ECO:0000259" key="9">
    <source>
        <dbReference type="Pfam" id="PF09976"/>
    </source>
</evidence>
<feature type="domain" description="Ancillary SecYEG translocon subunit/Cell division coordinator CpoB TPR" evidence="9">
    <location>
        <begin position="15"/>
        <end position="208"/>
    </location>
</feature>
<reference evidence="10" key="2">
    <citation type="submission" date="2020-09" db="EMBL/GenBank/DDBJ databases">
        <authorList>
            <person name="Sun Q."/>
            <person name="Zhou Y."/>
        </authorList>
    </citation>
    <scope>NUCLEOTIDE SEQUENCE</scope>
    <source>
        <strain evidence="10">CGMCC 1.10998</strain>
    </source>
</reference>
<keyword evidence="11" id="KW-1185">Reference proteome</keyword>
<dbReference type="InterPro" id="IPR026039">
    <property type="entry name" value="YfgM"/>
</dbReference>
<keyword evidence="5 8" id="KW-1133">Transmembrane helix</keyword>
<evidence type="ECO:0000256" key="6">
    <source>
        <dbReference type="ARBA" id="ARBA00023136"/>
    </source>
</evidence>
<evidence type="ECO:0000313" key="11">
    <source>
        <dbReference type="Proteomes" id="UP000637423"/>
    </source>
</evidence>
<gene>
    <name evidence="10" type="ORF">GCM10011396_43990</name>
</gene>
<dbReference type="Proteomes" id="UP000637423">
    <property type="component" value="Unassembled WGS sequence"/>
</dbReference>
<dbReference type="EMBL" id="BMED01000005">
    <property type="protein sequence ID" value="GGC91908.1"/>
    <property type="molecule type" value="Genomic_DNA"/>
</dbReference>
<comment type="caution">
    <text evidence="10">The sequence shown here is derived from an EMBL/GenBank/DDBJ whole genome shotgun (WGS) entry which is preliminary data.</text>
</comment>
<keyword evidence="7" id="KW-0143">Chaperone</keyword>
<name>A0A916XQB6_9BURK</name>
<dbReference type="GO" id="GO:0005886">
    <property type="term" value="C:plasma membrane"/>
    <property type="evidence" value="ECO:0007669"/>
    <property type="project" value="UniProtKB-SubCell"/>
</dbReference>
<keyword evidence="3" id="KW-1003">Cell membrane</keyword>
<evidence type="ECO:0000256" key="8">
    <source>
        <dbReference type="SAM" id="Phobius"/>
    </source>
</evidence>
<dbReference type="PIRSF" id="PIRSF006170">
    <property type="entry name" value="YfgM"/>
    <property type="match status" value="1"/>
</dbReference>
<accession>A0A916XQB6</accession>
<evidence type="ECO:0000256" key="1">
    <source>
        <dbReference type="ARBA" id="ARBA00004167"/>
    </source>
</evidence>
<dbReference type="PANTHER" id="PTHR38035:SF1">
    <property type="entry name" value="ANCILLARY SECYEG TRANSLOCON SUBUNIT"/>
    <property type="match status" value="1"/>
</dbReference>
<comment type="subcellular location">
    <subcellularLocation>
        <location evidence="2">Cell membrane</location>
    </subcellularLocation>
    <subcellularLocation>
        <location evidence="1">Membrane</location>
        <topology evidence="1">Single-pass membrane protein</topology>
    </subcellularLocation>
</comment>
<dbReference type="GO" id="GO:0044877">
    <property type="term" value="F:protein-containing complex binding"/>
    <property type="evidence" value="ECO:0007669"/>
    <property type="project" value="InterPro"/>
</dbReference>
<dbReference type="Pfam" id="PF09976">
    <property type="entry name" value="TPR_21"/>
    <property type="match status" value="1"/>
</dbReference>